<dbReference type="InterPro" id="IPR001387">
    <property type="entry name" value="Cro/C1-type_HTH"/>
</dbReference>
<dbReference type="Pfam" id="PF13560">
    <property type="entry name" value="HTH_31"/>
    <property type="match status" value="1"/>
</dbReference>
<proteinExistence type="predicted"/>
<evidence type="ECO:0000313" key="3">
    <source>
        <dbReference type="Proteomes" id="UP000245390"/>
    </source>
</evidence>
<sequence>MRAPTPQQLRDRFGKNLRVLIEGTTSVSQVCRDIGVNRTQFLRYLSGEAHPRPDVLHRICKHFGVDARILLEPIETLREEDDPGPDPALGFPAFLSRMRAFDHGVMPDGFYRLLRPTFTVPDMVSASLILLSSLPDGSALARTAIDSVHFGGKNQRLTWRQRRARSLAFQNTVGTAFLFLTTTVRPAMYLSYFTHGHDADNQLFFGYTAMMRSNEQHHALLLPSILERAGPRLRDGLAARRRCGVFHWDRLMETERLFFEDWNPFGPFTPRWIKGLY</sequence>
<gene>
    <name evidence="2" type="ORF">C8D95_102325</name>
</gene>
<feature type="domain" description="HTH cro/C1-type" evidence="1">
    <location>
        <begin position="26"/>
        <end position="70"/>
    </location>
</feature>
<dbReference type="SUPFAM" id="SSF47413">
    <property type="entry name" value="lambda repressor-like DNA-binding domains"/>
    <property type="match status" value="1"/>
</dbReference>
<reference evidence="2 3" key="1">
    <citation type="submission" date="2018-05" db="EMBL/GenBank/DDBJ databases">
        <title>Genomic Encyclopedia of Type Strains, Phase IV (KMG-IV): sequencing the most valuable type-strain genomes for metagenomic binning, comparative biology and taxonomic classification.</title>
        <authorList>
            <person name="Goeker M."/>
        </authorList>
    </citation>
    <scope>NUCLEOTIDE SEQUENCE [LARGE SCALE GENOMIC DNA]</scope>
    <source>
        <strain evidence="2 3">DSM 103371</strain>
    </source>
</reference>
<protein>
    <submittedName>
        <fullName evidence="2">Xre family transcriptional regulator</fullName>
    </submittedName>
</protein>
<dbReference type="GO" id="GO:0003677">
    <property type="term" value="F:DNA binding"/>
    <property type="evidence" value="ECO:0007669"/>
    <property type="project" value="InterPro"/>
</dbReference>
<accession>A0A316G9X5</accession>
<dbReference type="Gene3D" id="1.10.260.40">
    <property type="entry name" value="lambda repressor-like DNA-binding domains"/>
    <property type="match status" value="1"/>
</dbReference>
<dbReference type="RefSeq" id="WP_109758271.1">
    <property type="nucleotide sequence ID" value="NZ_CP034588.1"/>
</dbReference>
<organism evidence="2 3">
    <name type="scientific">Silicimonas algicola</name>
    <dbReference type="NCBI Taxonomy" id="1826607"/>
    <lineage>
        <taxon>Bacteria</taxon>
        <taxon>Pseudomonadati</taxon>
        <taxon>Pseudomonadota</taxon>
        <taxon>Alphaproteobacteria</taxon>
        <taxon>Rhodobacterales</taxon>
        <taxon>Paracoccaceae</taxon>
    </lineage>
</organism>
<dbReference type="EMBL" id="QGGV01000002">
    <property type="protein sequence ID" value="PWK57678.1"/>
    <property type="molecule type" value="Genomic_DNA"/>
</dbReference>
<dbReference type="OrthoDB" id="8902678at2"/>
<keyword evidence="3" id="KW-1185">Reference proteome</keyword>
<dbReference type="CDD" id="cd00093">
    <property type="entry name" value="HTH_XRE"/>
    <property type="match status" value="1"/>
</dbReference>
<dbReference type="KEGG" id="salo:EF888_12535"/>
<evidence type="ECO:0000313" key="2">
    <source>
        <dbReference type="EMBL" id="PWK57678.1"/>
    </source>
</evidence>
<dbReference type="AlphaFoldDB" id="A0A316G9X5"/>
<comment type="caution">
    <text evidence="2">The sequence shown here is derived from an EMBL/GenBank/DDBJ whole genome shotgun (WGS) entry which is preliminary data.</text>
</comment>
<dbReference type="InterPro" id="IPR010982">
    <property type="entry name" value="Lambda_DNA-bd_dom_sf"/>
</dbReference>
<name>A0A316G9X5_9RHOB</name>
<evidence type="ECO:0000259" key="1">
    <source>
        <dbReference type="PROSITE" id="PS50943"/>
    </source>
</evidence>
<dbReference type="PROSITE" id="PS50943">
    <property type="entry name" value="HTH_CROC1"/>
    <property type="match status" value="1"/>
</dbReference>
<dbReference type="Proteomes" id="UP000245390">
    <property type="component" value="Unassembled WGS sequence"/>
</dbReference>